<keyword evidence="3" id="KW-1185">Reference proteome</keyword>
<evidence type="ECO:0000256" key="1">
    <source>
        <dbReference type="SAM" id="Phobius"/>
    </source>
</evidence>
<keyword evidence="1" id="KW-1133">Transmembrane helix</keyword>
<dbReference type="RefSeq" id="WP_167700360.1">
    <property type="nucleotide sequence ID" value="NZ_CP118174.1"/>
</dbReference>
<sequence>MFLSHRIWFILFFSISTVCMLSVPVYNYFIDYNLVFNNSNNPVYHRIQEGVELLNTGVSIRDNSYNFIYGAIQRVLHLKSQSPEILILGTSRTMLISQEHLPFQETILNASVHGGHIPGIVGLWQIYKNHIQDNEPSVKFAFIEVYPYPIPGARDIPSIYFSETKQFLNEFCALNLSNIDLSIYKIKQLLSLRYFIKNIQFSLYDEFTATNNAPDIRNIRPDGSYILQPIQEEITLREAIEHGLMLQNYTEKDLPNLSIISELALDIKRRGITPIFLLPPYHPITYDLILEKNNILVSIEERLHHFAEQNNIKIVGSFNPHQYQLGSEYFRNGNHSTADMWNIIFKELKLPE</sequence>
<dbReference type="EMBL" id="JAATLJ010000001">
    <property type="protein sequence ID" value="NIZ40779.1"/>
    <property type="molecule type" value="Genomic_DNA"/>
</dbReference>
<name>A0A968GD43_9SPIO</name>
<evidence type="ECO:0000313" key="3">
    <source>
        <dbReference type="Proteomes" id="UP000711995"/>
    </source>
</evidence>
<accession>A0A968GD43</accession>
<dbReference type="Proteomes" id="UP000711995">
    <property type="component" value="Unassembled WGS sequence"/>
</dbReference>
<organism evidence="2 3">
    <name type="scientific">Entomospira entomophila</name>
    <dbReference type="NCBI Taxonomy" id="2719988"/>
    <lineage>
        <taxon>Bacteria</taxon>
        <taxon>Pseudomonadati</taxon>
        <taxon>Spirochaetota</taxon>
        <taxon>Spirochaetia</taxon>
        <taxon>Spirochaetales</taxon>
        <taxon>Spirochaetaceae</taxon>
        <taxon>Entomospira</taxon>
    </lineage>
</organism>
<proteinExistence type="predicted"/>
<feature type="transmembrane region" description="Helical" evidence="1">
    <location>
        <begin position="7"/>
        <end position="29"/>
    </location>
</feature>
<reference evidence="2 3" key="1">
    <citation type="submission" date="2020-03" db="EMBL/GenBank/DDBJ databases">
        <title>Spirochaetal bacteria isolated from arthropods constitute a novel genus Entomospira genus novum within the order Spirochaetales.</title>
        <authorList>
            <person name="Grana-Miraglia L."/>
            <person name="Sikutova S."/>
            <person name="Fingerle V."/>
            <person name="Sing A."/>
            <person name="Castillo-Ramirez S."/>
            <person name="Margos G."/>
            <person name="Rudolf I."/>
        </authorList>
    </citation>
    <scope>NUCLEOTIDE SEQUENCE [LARGE SCALE GENOMIC DNA]</scope>
    <source>
        <strain evidence="2 3">BR193</strain>
    </source>
</reference>
<comment type="caution">
    <text evidence="2">The sequence shown here is derived from an EMBL/GenBank/DDBJ whole genome shotgun (WGS) entry which is preliminary data.</text>
</comment>
<gene>
    <name evidence="2" type="ORF">HCT14_04560</name>
</gene>
<keyword evidence="1" id="KW-0472">Membrane</keyword>
<evidence type="ECO:0000313" key="2">
    <source>
        <dbReference type="EMBL" id="NIZ40779.1"/>
    </source>
</evidence>
<dbReference type="AlphaFoldDB" id="A0A968GD43"/>
<protein>
    <submittedName>
        <fullName evidence="2">Uncharacterized protein</fullName>
    </submittedName>
</protein>
<keyword evidence="1" id="KW-0812">Transmembrane</keyword>